<sequence>MKNGVPEYDLEINQGDDFYRTIQFSMGDKPFDITDCTFRFGGRYNLSNKKLDFTGQVEVLDSHTIRLHIPNEVTGKLQANTDYKMPKKAYYDVQMIKDGYERRILQGVVNIYAGNAYKVAIDTK</sequence>
<protein>
    <submittedName>
        <fullName evidence="1">Uncharacterized protein</fullName>
    </submittedName>
</protein>
<gene>
    <name evidence="1" type="ORF">VRLFYP33_00783</name>
</gene>
<evidence type="ECO:0000313" key="1">
    <source>
        <dbReference type="EMBL" id="VYT92012.1"/>
    </source>
</evidence>
<organism evidence="1">
    <name type="scientific">Veillonella ratti</name>
    <dbReference type="NCBI Taxonomy" id="103892"/>
    <lineage>
        <taxon>Bacteria</taxon>
        <taxon>Bacillati</taxon>
        <taxon>Bacillota</taxon>
        <taxon>Negativicutes</taxon>
        <taxon>Veillonellales</taxon>
        <taxon>Veillonellaceae</taxon>
        <taxon>Veillonella</taxon>
    </lineage>
</organism>
<dbReference type="EMBL" id="CACRUX010000033">
    <property type="protein sequence ID" value="VYT92012.1"/>
    <property type="molecule type" value="Genomic_DNA"/>
</dbReference>
<name>A0A6N3AWP3_9FIRM</name>
<reference evidence="1" key="1">
    <citation type="submission" date="2019-11" db="EMBL/GenBank/DDBJ databases">
        <authorList>
            <person name="Feng L."/>
        </authorList>
    </citation>
    <scope>NUCLEOTIDE SEQUENCE</scope>
    <source>
        <strain evidence="1">VrattiLFYP33</strain>
    </source>
</reference>
<accession>A0A6N3AWP3</accession>
<dbReference type="RefSeq" id="WP_021842211.1">
    <property type="nucleotide sequence ID" value="NZ_CACRUX010000033.1"/>
</dbReference>
<dbReference type="AlphaFoldDB" id="A0A6N3AWP3"/>
<proteinExistence type="predicted"/>